<evidence type="ECO:0000313" key="2">
    <source>
        <dbReference type="Proteomes" id="UP001470230"/>
    </source>
</evidence>
<dbReference type="EMBL" id="JAPFFF010000023">
    <property type="protein sequence ID" value="KAK8852861.1"/>
    <property type="molecule type" value="Genomic_DNA"/>
</dbReference>
<name>A0ABR2HUP4_9EUKA</name>
<evidence type="ECO:0008006" key="3">
    <source>
        <dbReference type="Google" id="ProtNLM"/>
    </source>
</evidence>
<dbReference type="Proteomes" id="UP001470230">
    <property type="component" value="Unassembled WGS sequence"/>
</dbReference>
<evidence type="ECO:0000313" key="1">
    <source>
        <dbReference type="EMBL" id="KAK8852861.1"/>
    </source>
</evidence>
<comment type="caution">
    <text evidence="1">The sequence shown here is derived from an EMBL/GenBank/DDBJ whole genome shotgun (WGS) entry which is preliminary data.</text>
</comment>
<protein>
    <recommendedName>
        <fullName evidence="3">HTH CENPB-type domain-containing protein</fullName>
    </recommendedName>
</protein>
<sequence>MNNPVLVPSIEKFIDIFGNTEGQTIHKNLLKFEFRSAKTIKLLSISNDRYYHVTKNDTGLGPSTIILTSQHILSKEEEQIIIHKIESQQKQNDCLSSKDIREIAEAIYQARIGIIRCFTRAWFFEFKIRYIDSIEKVKANCLDDKRAMLSIDDVNCYIHAIEEMMLDPPHPLLLINFDETGFGRRPNKGKSKTVYVSKKCHIKPYWREQMDQLHVSLVVAITAGCNSLSPLCLSTRKRTDPDLDDTFFWRWGLYFTTPKGYIRYLTFDGYLLKSYEI</sequence>
<organism evidence="1 2">
    <name type="scientific">Tritrichomonas musculus</name>
    <dbReference type="NCBI Taxonomy" id="1915356"/>
    <lineage>
        <taxon>Eukaryota</taxon>
        <taxon>Metamonada</taxon>
        <taxon>Parabasalia</taxon>
        <taxon>Tritrichomonadida</taxon>
        <taxon>Tritrichomonadidae</taxon>
        <taxon>Tritrichomonas</taxon>
    </lineage>
</organism>
<reference evidence="1 2" key="1">
    <citation type="submission" date="2024-04" db="EMBL/GenBank/DDBJ databases">
        <title>Tritrichomonas musculus Genome.</title>
        <authorList>
            <person name="Alves-Ferreira E."/>
            <person name="Grigg M."/>
            <person name="Lorenzi H."/>
            <person name="Galac M."/>
        </authorList>
    </citation>
    <scope>NUCLEOTIDE SEQUENCE [LARGE SCALE GENOMIC DNA]</scope>
    <source>
        <strain evidence="1 2">EAF2021</strain>
    </source>
</reference>
<keyword evidence="2" id="KW-1185">Reference proteome</keyword>
<accession>A0ABR2HUP4</accession>
<gene>
    <name evidence="1" type="ORF">M9Y10_017853</name>
</gene>
<proteinExistence type="predicted"/>